<evidence type="ECO:0000313" key="2">
    <source>
        <dbReference type="EMBL" id="TLD42250.1"/>
    </source>
</evidence>
<dbReference type="InterPro" id="IPR052930">
    <property type="entry name" value="TA_antitoxin_MntA"/>
</dbReference>
<dbReference type="SUPFAM" id="SSF81301">
    <property type="entry name" value="Nucleotidyltransferase"/>
    <property type="match status" value="1"/>
</dbReference>
<sequence>MIEKRFLKENKIDKEAKARLTEIITNYLLEREDIIFAYLHGSFMEDNGFRDIDIALFMKEPVEELKTESDLSCDLREKTGYPVEVRIINRASVAFQMAILRKGSVLLSRSEDMRTDFIEKVGRKYREYVHFRNIVMSV</sequence>
<dbReference type="PANTHER" id="PTHR43852:SF3">
    <property type="entry name" value="NUCLEOTIDYLTRANSFERASE"/>
    <property type="match status" value="1"/>
</dbReference>
<dbReference type="InterPro" id="IPR043519">
    <property type="entry name" value="NT_sf"/>
</dbReference>
<comment type="caution">
    <text evidence="2">The sequence shown here is derived from an EMBL/GenBank/DDBJ whole genome shotgun (WGS) entry which is preliminary data.</text>
</comment>
<gene>
    <name evidence="2" type="ORF">JETT_1493</name>
</gene>
<evidence type="ECO:0000313" key="3">
    <source>
        <dbReference type="Proteomes" id="UP000319783"/>
    </source>
</evidence>
<proteinExistence type="predicted"/>
<dbReference type="InterPro" id="IPR041633">
    <property type="entry name" value="Polbeta"/>
</dbReference>
<accession>A0A533QNU4</accession>
<dbReference type="Proteomes" id="UP000319783">
    <property type="component" value="Unassembled WGS sequence"/>
</dbReference>
<dbReference type="Pfam" id="PF18765">
    <property type="entry name" value="Polbeta"/>
    <property type="match status" value="1"/>
</dbReference>
<dbReference type="EMBL" id="SULG01000024">
    <property type="protein sequence ID" value="TLD42250.1"/>
    <property type="molecule type" value="Genomic_DNA"/>
</dbReference>
<dbReference type="NCBIfam" id="NF047752">
    <property type="entry name" value="MntA_antitoxin"/>
    <property type="match status" value="1"/>
</dbReference>
<dbReference type="CDD" id="cd05403">
    <property type="entry name" value="NT_KNTase_like"/>
    <property type="match status" value="1"/>
</dbReference>
<dbReference type="PANTHER" id="PTHR43852">
    <property type="entry name" value="NUCLEOTIDYLTRANSFERASE"/>
    <property type="match status" value="1"/>
</dbReference>
<evidence type="ECO:0000259" key="1">
    <source>
        <dbReference type="Pfam" id="PF18765"/>
    </source>
</evidence>
<dbReference type="AlphaFoldDB" id="A0A533QNU4"/>
<protein>
    <recommendedName>
        <fullName evidence="1">Polymerase beta nucleotidyltransferase domain-containing protein</fullName>
    </recommendedName>
</protein>
<organism evidence="2 3">
    <name type="scientific">Candidatus Jettenia ecosi</name>
    <dbReference type="NCBI Taxonomy" id="2494326"/>
    <lineage>
        <taxon>Bacteria</taxon>
        <taxon>Pseudomonadati</taxon>
        <taxon>Planctomycetota</taxon>
        <taxon>Candidatus Brocadiia</taxon>
        <taxon>Candidatus Brocadiales</taxon>
        <taxon>Candidatus Brocadiaceae</taxon>
        <taxon>Candidatus Jettenia</taxon>
    </lineage>
</organism>
<name>A0A533QNU4_9BACT</name>
<reference evidence="2 3" key="1">
    <citation type="submission" date="2019-04" db="EMBL/GenBank/DDBJ databases">
        <title>Genome of a novel bacterium Candidatus Jettenia ecosi reconstructed from metagenome of an anammox bioreactor.</title>
        <authorList>
            <person name="Mardanov A.V."/>
            <person name="Beletsky A.V."/>
            <person name="Ravin N.V."/>
            <person name="Botchkova E.A."/>
            <person name="Litti Y.V."/>
            <person name="Nozhevnikova A.N."/>
        </authorList>
    </citation>
    <scope>NUCLEOTIDE SEQUENCE [LARGE SCALE GENOMIC DNA]</scope>
    <source>
        <strain evidence="2">J2</strain>
    </source>
</reference>
<feature type="domain" description="Polymerase beta nucleotidyltransferase" evidence="1">
    <location>
        <begin position="24"/>
        <end position="112"/>
    </location>
</feature>
<dbReference type="Gene3D" id="3.30.460.10">
    <property type="entry name" value="Beta Polymerase, domain 2"/>
    <property type="match status" value="1"/>
</dbReference>